<organism evidence="10 11">
    <name type="scientific">Oncorhynchus mykiss</name>
    <name type="common">Rainbow trout</name>
    <name type="synonym">Salmo gairdneri</name>
    <dbReference type="NCBI Taxonomy" id="8022"/>
    <lineage>
        <taxon>Eukaryota</taxon>
        <taxon>Metazoa</taxon>
        <taxon>Chordata</taxon>
        <taxon>Craniata</taxon>
        <taxon>Vertebrata</taxon>
        <taxon>Euteleostomi</taxon>
        <taxon>Actinopterygii</taxon>
        <taxon>Neopterygii</taxon>
        <taxon>Teleostei</taxon>
        <taxon>Protacanthopterygii</taxon>
        <taxon>Salmoniformes</taxon>
        <taxon>Salmonidae</taxon>
        <taxon>Salmoninae</taxon>
        <taxon>Oncorhynchus</taxon>
    </lineage>
</organism>
<evidence type="ECO:0000313" key="11">
    <source>
        <dbReference type="Proteomes" id="UP000193380"/>
    </source>
</evidence>
<proteinExistence type="predicted"/>
<evidence type="ECO:0000256" key="7">
    <source>
        <dbReference type="ARBA" id="ARBA00023157"/>
    </source>
</evidence>
<comment type="subcellular location">
    <subcellularLocation>
        <location evidence="1">Membrane</location>
        <topology evidence="1">Single-pass membrane protein</topology>
    </subcellularLocation>
</comment>
<dbReference type="InterPro" id="IPR007110">
    <property type="entry name" value="Ig-like_dom"/>
</dbReference>
<dbReference type="PANTHER" id="PTHR10075">
    <property type="entry name" value="BASIGIN RELATED"/>
    <property type="match status" value="1"/>
</dbReference>
<dbReference type="PaxDb" id="8022-A0A060XEY8"/>
<evidence type="ECO:0000256" key="3">
    <source>
        <dbReference type="ARBA" id="ARBA00022729"/>
    </source>
</evidence>
<dbReference type="GO" id="GO:0007411">
    <property type="term" value="P:axon guidance"/>
    <property type="evidence" value="ECO:0007669"/>
    <property type="project" value="TreeGrafter"/>
</dbReference>
<dbReference type="GO" id="GO:0007156">
    <property type="term" value="P:homophilic cell adhesion via plasma membrane adhesion molecules"/>
    <property type="evidence" value="ECO:0007669"/>
    <property type="project" value="TreeGrafter"/>
</dbReference>
<dbReference type="EMBL" id="FR905055">
    <property type="protein sequence ID" value="CDQ75435.1"/>
    <property type="molecule type" value="Genomic_DNA"/>
</dbReference>
<evidence type="ECO:0000256" key="2">
    <source>
        <dbReference type="ARBA" id="ARBA00022692"/>
    </source>
</evidence>
<dbReference type="InterPro" id="IPR013106">
    <property type="entry name" value="Ig_V-set"/>
</dbReference>
<gene>
    <name evidence="10" type="ORF">GSONMT00063385001</name>
</gene>
<dbReference type="InterPro" id="IPR013783">
    <property type="entry name" value="Ig-like_fold"/>
</dbReference>
<feature type="domain" description="Ig-like" evidence="9">
    <location>
        <begin position="193"/>
        <end position="310"/>
    </location>
</feature>
<dbReference type="Pfam" id="PF07679">
    <property type="entry name" value="I-set"/>
    <property type="match status" value="2"/>
</dbReference>
<evidence type="ECO:0000256" key="1">
    <source>
        <dbReference type="ARBA" id="ARBA00004167"/>
    </source>
</evidence>
<evidence type="ECO:0000256" key="6">
    <source>
        <dbReference type="ARBA" id="ARBA00023136"/>
    </source>
</evidence>
<dbReference type="SMART" id="SM00408">
    <property type="entry name" value="IGc2"/>
    <property type="match status" value="3"/>
</dbReference>
<evidence type="ECO:0000256" key="5">
    <source>
        <dbReference type="ARBA" id="ARBA00022989"/>
    </source>
</evidence>
<dbReference type="InterPro" id="IPR013098">
    <property type="entry name" value="Ig_I-set"/>
</dbReference>
<evidence type="ECO:0000259" key="9">
    <source>
        <dbReference type="PROSITE" id="PS50835"/>
    </source>
</evidence>
<reference evidence="10" key="1">
    <citation type="journal article" date="2014" name="Nat. Commun.">
        <title>The rainbow trout genome provides novel insights into evolution after whole-genome duplication in vertebrates.</title>
        <authorList>
            <person name="Berthelot C."/>
            <person name="Brunet F."/>
            <person name="Chalopin D."/>
            <person name="Juanchich A."/>
            <person name="Bernard M."/>
            <person name="Noel B."/>
            <person name="Bento P."/>
            <person name="Da Silva C."/>
            <person name="Labadie K."/>
            <person name="Alberti A."/>
            <person name="Aury J.M."/>
            <person name="Louis A."/>
            <person name="Dehais P."/>
            <person name="Bardou P."/>
            <person name="Montfort J."/>
            <person name="Klopp C."/>
            <person name="Cabau C."/>
            <person name="Gaspin C."/>
            <person name="Thorgaard G.H."/>
            <person name="Boussaha M."/>
            <person name="Quillet E."/>
            <person name="Guyomard R."/>
            <person name="Galiana D."/>
            <person name="Bobe J."/>
            <person name="Volff J.N."/>
            <person name="Genet C."/>
            <person name="Wincker P."/>
            <person name="Jaillon O."/>
            <person name="Roest Crollius H."/>
            <person name="Guiguen Y."/>
        </authorList>
    </citation>
    <scope>NUCLEOTIDE SEQUENCE [LARGE SCALE GENOMIC DNA]</scope>
</reference>
<name>A0A060XEY8_ONCMY</name>
<sequence>MFVKRPVNQVVLADDMVDFLCVAHGDPAPTIRWRREEGELPRGRSEIRSDHSLRLTQVRAEDEGTYTCVSENSVGKAEASGSLQVHVPPQIVVRPRDQITAQGRTVTFLCGTKGNPPPAVFWQKEGSQILLFPIQEAAQSGRYSVSLSGELTITDVLSEDSGYYICQAISVAGSILTKALLEVESAPSDRVPPIIRQGPANQTLAPGSTAQLQCHVMGNPLPSIQWEKDGQRILGDERVSLMEKGTFQITNLQVPERNVQRTFPIILKNVKIMFSMILINVERTLQTILFPSSVNAVTPCIIAYEIKHLTLHLNALQVSSYQSSEVTLLSDTKQPHAITPECYFQSNAIN</sequence>
<dbReference type="GO" id="GO:0098632">
    <property type="term" value="F:cell-cell adhesion mediator activity"/>
    <property type="evidence" value="ECO:0007669"/>
    <property type="project" value="TreeGrafter"/>
</dbReference>
<dbReference type="FunFam" id="2.60.40.10:FF:000053">
    <property type="entry name" value="Roundabout guidance receptor 1"/>
    <property type="match status" value="1"/>
</dbReference>
<feature type="domain" description="Ig-like" evidence="9">
    <location>
        <begin position="89"/>
        <end position="182"/>
    </location>
</feature>
<dbReference type="SMART" id="SM00409">
    <property type="entry name" value="IG"/>
    <property type="match status" value="3"/>
</dbReference>
<dbReference type="InterPro" id="IPR003598">
    <property type="entry name" value="Ig_sub2"/>
</dbReference>
<dbReference type="GO" id="GO:0030424">
    <property type="term" value="C:axon"/>
    <property type="evidence" value="ECO:0007669"/>
    <property type="project" value="TreeGrafter"/>
</dbReference>
<keyword evidence="2" id="KW-0812">Transmembrane</keyword>
<dbReference type="Proteomes" id="UP000193380">
    <property type="component" value="Unassembled WGS sequence"/>
</dbReference>
<dbReference type="Gene3D" id="2.60.40.10">
    <property type="entry name" value="Immunoglobulins"/>
    <property type="match status" value="3"/>
</dbReference>
<keyword evidence="8" id="KW-0393">Immunoglobulin domain</keyword>
<feature type="domain" description="Ig-like" evidence="9">
    <location>
        <begin position="1"/>
        <end position="84"/>
    </location>
</feature>
<keyword evidence="3" id="KW-0732">Signal</keyword>
<dbReference type="InterPro" id="IPR036179">
    <property type="entry name" value="Ig-like_dom_sf"/>
</dbReference>
<dbReference type="PANTHER" id="PTHR10075:SF37">
    <property type="entry name" value="ROUNDABOUT HOMOLOG 3"/>
    <property type="match status" value="1"/>
</dbReference>
<dbReference type="AlphaFoldDB" id="A0A060XEY8"/>
<keyword evidence="4" id="KW-0677">Repeat</keyword>
<dbReference type="SUPFAM" id="SSF48726">
    <property type="entry name" value="Immunoglobulin"/>
    <property type="match status" value="3"/>
</dbReference>
<keyword evidence="7" id="KW-1015">Disulfide bond</keyword>
<dbReference type="GO" id="GO:0005886">
    <property type="term" value="C:plasma membrane"/>
    <property type="evidence" value="ECO:0007669"/>
    <property type="project" value="TreeGrafter"/>
</dbReference>
<dbReference type="STRING" id="8022.A0A060XEY8"/>
<keyword evidence="5" id="KW-1133">Transmembrane helix</keyword>
<keyword evidence="6" id="KW-0472">Membrane</keyword>
<evidence type="ECO:0000256" key="4">
    <source>
        <dbReference type="ARBA" id="ARBA00022737"/>
    </source>
</evidence>
<accession>A0A060XEY8</accession>
<dbReference type="Pfam" id="PF13927">
    <property type="entry name" value="Ig_3"/>
    <property type="match status" value="1"/>
</dbReference>
<evidence type="ECO:0000256" key="8">
    <source>
        <dbReference type="ARBA" id="ARBA00023319"/>
    </source>
</evidence>
<evidence type="ECO:0000313" key="10">
    <source>
        <dbReference type="EMBL" id="CDQ75435.1"/>
    </source>
</evidence>
<reference evidence="10" key="2">
    <citation type="submission" date="2014-03" db="EMBL/GenBank/DDBJ databases">
        <authorList>
            <person name="Genoscope - CEA"/>
        </authorList>
    </citation>
    <scope>NUCLEOTIDE SEQUENCE</scope>
</reference>
<dbReference type="SMART" id="SM00406">
    <property type="entry name" value="IGv"/>
    <property type="match status" value="2"/>
</dbReference>
<dbReference type="PROSITE" id="PS50835">
    <property type="entry name" value="IG_LIKE"/>
    <property type="match status" value="3"/>
</dbReference>
<dbReference type="FunFam" id="2.60.40.10:FF:000008">
    <property type="entry name" value="roundabout homolog 2 isoform X2"/>
    <property type="match status" value="1"/>
</dbReference>
<dbReference type="GO" id="GO:0070593">
    <property type="term" value="P:dendrite self-avoidance"/>
    <property type="evidence" value="ECO:0007669"/>
    <property type="project" value="TreeGrafter"/>
</dbReference>
<dbReference type="InterPro" id="IPR003599">
    <property type="entry name" value="Ig_sub"/>
</dbReference>
<protein>
    <recommendedName>
        <fullName evidence="9">Ig-like domain-containing protein</fullName>
    </recommendedName>
</protein>